<dbReference type="WBParaSite" id="PDA_v2.g335.t1">
    <property type="protein sequence ID" value="PDA_v2.g335.t1"/>
    <property type="gene ID" value="PDA_v2.g335"/>
</dbReference>
<accession>A0A914QIQ5</accession>
<keyword evidence="1" id="KW-1185">Reference proteome</keyword>
<reference evidence="2" key="1">
    <citation type="submission" date="2022-11" db="UniProtKB">
        <authorList>
            <consortium name="WormBaseParasite"/>
        </authorList>
    </citation>
    <scope>IDENTIFICATION</scope>
</reference>
<dbReference type="AlphaFoldDB" id="A0A914QIQ5"/>
<proteinExistence type="predicted"/>
<dbReference type="Proteomes" id="UP000887578">
    <property type="component" value="Unplaced"/>
</dbReference>
<evidence type="ECO:0000313" key="2">
    <source>
        <dbReference type="WBParaSite" id="PDA_v2.g335.t1"/>
    </source>
</evidence>
<protein>
    <submittedName>
        <fullName evidence="2">Uncharacterized protein</fullName>
    </submittedName>
</protein>
<sequence>MTIERYEAQLKKLRAKDASSELEKAFYQDEMGIAETVRTELCVLHRNLQVEGRPQLVDSSRVNEVCLVTPFQF</sequence>
<evidence type="ECO:0000313" key="1">
    <source>
        <dbReference type="Proteomes" id="UP000887578"/>
    </source>
</evidence>
<name>A0A914QIQ5_9BILA</name>
<organism evidence="1 2">
    <name type="scientific">Panagrolaimus davidi</name>
    <dbReference type="NCBI Taxonomy" id="227884"/>
    <lineage>
        <taxon>Eukaryota</taxon>
        <taxon>Metazoa</taxon>
        <taxon>Ecdysozoa</taxon>
        <taxon>Nematoda</taxon>
        <taxon>Chromadorea</taxon>
        <taxon>Rhabditida</taxon>
        <taxon>Tylenchina</taxon>
        <taxon>Panagrolaimomorpha</taxon>
        <taxon>Panagrolaimoidea</taxon>
        <taxon>Panagrolaimidae</taxon>
        <taxon>Panagrolaimus</taxon>
    </lineage>
</organism>